<evidence type="ECO:0000313" key="6">
    <source>
        <dbReference type="EMBL" id="MDT0341652.1"/>
    </source>
</evidence>
<dbReference type="Proteomes" id="UP001183246">
    <property type="component" value="Unassembled WGS sequence"/>
</dbReference>
<keyword evidence="4" id="KW-0804">Transcription</keyword>
<dbReference type="PROSITE" id="PS50931">
    <property type="entry name" value="HTH_LYSR"/>
    <property type="match status" value="1"/>
</dbReference>
<dbReference type="PANTHER" id="PTHR30346">
    <property type="entry name" value="TRANSCRIPTIONAL DUAL REGULATOR HCAR-RELATED"/>
    <property type="match status" value="1"/>
</dbReference>
<keyword evidence="3" id="KW-0238">DNA-binding</keyword>
<dbReference type="Gene3D" id="1.10.10.10">
    <property type="entry name" value="Winged helix-like DNA-binding domain superfamily/Winged helix DNA-binding domain"/>
    <property type="match status" value="1"/>
</dbReference>
<gene>
    <name evidence="6" type="ORF">RM590_03210</name>
</gene>
<dbReference type="RefSeq" id="WP_311702772.1">
    <property type="nucleotide sequence ID" value="NZ_JAVREL010000001.1"/>
</dbReference>
<dbReference type="SUPFAM" id="SSF46785">
    <property type="entry name" value="Winged helix' DNA-binding domain"/>
    <property type="match status" value="1"/>
</dbReference>
<dbReference type="InterPro" id="IPR005119">
    <property type="entry name" value="LysR_subst-bd"/>
</dbReference>
<evidence type="ECO:0000256" key="4">
    <source>
        <dbReference type="ARBA" id="ARBA00023163"/>
    </source>
</evidence>
<dbReference type="Gene3D" id="3.40.190.290">
    <property type="match status" value="1"/>
</dbReference>
<evidence type="ECO:0000256" key="3">
    <source>
        <dbReference type="ARBA" id="ARBA00023125"/>
    </source>
</evidence>
<feature type="domain" description="HTH lysR-type" evidence="5">
    <location>
        <begin position="1"/>
        <end position="56"/>
    </location>
</feature>
<dbReference type="PANTHER" id="PTHR30346:SF29">
    <property type="entry name" value="LYSR SUBSTRATE-BINDING"/>
    <property type="match status" value="1"/>
</dbReference>
<evidence type="ECO:0000256" key="2">
    <source>
        <dbReference type="ARBA" id="ARBA00023015"/>
    </source>
</evidence>
<keyword evidence="2" id="KW-0805">Transcription regulation</keyword>
<dbReference type="EMBL" id="JAVREL010000001">
    <property type="protein sequence ID" value="MDT0341652.1"/>
    <property type="molecule type" value="Genomic_DNA"/>
</dbReference>
<dbReference type="InterPro" id="IPR036390">
    <property type="entry name" value="WH_DNA-bd_sf"/>
</dbReference>
<sequence>MDPHLLRTFVTVARHGSFSAAARELGYTQSAVSQQIAALEADLRAPLLGRRPVVPTPAGARLLEHAGPLLLRVEAARADIARLVAAPRARLAVGVSALAQSPSLAGALAQTHRQHPGAEVTLRVLPGETVSALVATGELDLGLIDGAVAPTDPLHLPDVSPLTARAVAELPLAVALPAHHPLSARTGLRLHDLSDARWLDAPAAAVPLARLRAAAAADGFRPAVGYAGADPAGLLALVAAGHGLAVLPHATAETAPGVRAVPLAAPRLVHRVELIHSGPPTGPAADLAARLVA</sequence>
<organism evidence="6 7">
    <name type="scientific">Streptomyces litchfieldiae</name>
    <dbReference type="NCBI Taxonomy" id="3075543"/>
    <lineage>
        <taxon>Bacteria</taxon>
        <taxon>Bacillati</taxon>
        <taxon>Actinomycetota</taxon>
        <taxon>Actinomycetes</taxon>
        <taxon>Kitasatosporales</taxon>
        <taxon>Streptomycetaceae</taxon>
        <taxon>Streptomyces</taxon>
    </lineage>
</organism>
<dbReference type="SUPFAM" id="SSF53850">
    <property type="entry name" value="Periplasmic binding protein-like II"/>
    <property type="match status" value="1"/>
</dbReference>
<accession>A0ABU2MJN5</accession>
<dbReference type="InterPro" id="IPR000847">
    <property type="entry name" value="LysR_HTH_N"/>
</dbReference>
<dbReference type="InterPro" id="IPR036388">
    <property type="entry name" value="WH-like_DNA-bd_sf"/>
</dbReference>
<dbReference type="CDD" id="cd08414">
    <property type="entry name" value="PBP2_LTTR_aromatics_like"/>
    <property type="match status" value="1"/>
</dbReference>
<protein>
    <submittedName>
        <fullName evidence="6">LysR family transcriptional regulator</fullName>
    </submittedName>
</protein>
<evidence type="ECO:0000259" key="5">
    <source>
        <dbReference type="PROSITE" id="PS50931"/>
    </source>
</evidence>
<dbReference type="Pfam" id="PF03466">
    <property type="entry name" value="LysR_substrate"/>
    <property type="match status" value="1"/>
</dbReference>
<dbReference type="Pfam" id="PF00126">
    <property type="entry name" value="HTH_1"/>
    <property type="match status" value="1"/>
</dbReference>
<reference evidence="7" key="1">
    <citation type="submission" date="2023-07" db="EMBL/GenBank/DDBJ databases">
        <title>30 novel species of actinomycetes from the DSMZ collection.</title>
        <authorList>
            <person name="Nouioui I."/>
        </authorList>
    </citation>
    <scope>NUCLEOTIDE SEQUENCE [LARGE SCALE GENOMIC DNA]</scope>
    <source>
        <strain evidence="7">DSM 44938</strain>
    </source>
</reference>
<name>A0ABU2MJN5_9ACTN</name>
<proteinExistence type="inferred from homology"/>
<comment type="caution">
    <text evidence="6">The sequence shown here is derived from an EMBL/GenBank/DDBJ whole genome shotgun (WGS) entry which is preliminary data.</text>
</comment>
<evidence type="ECO:0000313" key="7">
    <source>
        <dbReference type="Proteomes" id="UP001183246"/>
    </source>
</evidence>
<comment type="similarity">
    <text evidence="1">Belongs to the LysR transcriptional regulatory family.</text>
</comment>
<evidence type="ECO:0000256" key="1">
    <source>
        <dbReference type="ARBA" id="ARBA00009437"/>
    </source>
</evidence>
<keyword evidence="7" id="KW-1185">Reference proteome</keyword>
<dbReference type="PRINTS" id="PR00039">
    <property type="entry name" value="HTHLYSR"/>
</dbReference>